<evidence type="ECO:0000256" key="3">
    <source>
        <dbReference type="ARBA" id="ARBA00007870"/>
    </source>
</evidence>
<dbReference type="InterPro" id="IPR051402">
    <property type="entry name" value="KPR-Related"/>
</dbReference>
<dbReference type="OrthoDB" id="9796561at2"/>
<evidence type="ECO:0000313" key="13">
    <source>
        <dbReference type="EMBL" id="PJK29169.1"/>
    </source>
</evidence>
<dbReference type="RefSeq" id="WP_109792838.1">
    <property type="nucleotide sequence ID" value="NZ_PHIG01000036.1"/>
</dbReference>
<evidence type="ECO:0000256" key="6">
    <source>
        <dbReference type="ARBA" id="ARBA00022655"/>
    </source>
</evidence>
<dbReference type="InterPro" id="IPR008927">
    <property type="entry name" value="6-PGluconate_DH-like_C_sf"/>
</dbReference>
<evidence type="ECO:0000256" key="4">
    <source>
        <dbReference type="ARBA" id="ARBA00013014"/>
    </source>
</evidence>
<feature type="domain" description="Ketopantoate reductase N-terminal" evidence="11">
    <location>
        <begin position="3"/>
        <end position="169"/>
    </location>
</feature>
<dbReference type="InterPro" id="IPR013328">
    <property type="entry name" value="6PGD_dom2"/>
</dbReference>
<keyword evidence="7" id="KW-0521">NADP</keyword>
<keyword evidence="14" id="KW-1185">Reference proteome</keyword>
<evidence type="ECO:0000259" key="12">
    <source>
        <dbReference type="Pfam" id="PF08546"/>
    </source>
</evidence>
<dbReference type="Gene3D" id="3.40.50.720">
    <property type="entry name" value="NAD(P)-binding Rossmann-like Domain"/>
    <property type="match status" value="1"/>
</dbReference>
<sequence length="326" mass="34598">MKICIYGAGAIGGYVGAMLARQGVDVSLIARGPHLAAMKAKGLKLISAEDTFVVRPTVTDDPSELGPQDYVLLTMKAHGVRAVADAMQPLLGPETAVVTAQNGMPWWYFFGHEGPFENRRLESADPGGEIWEKIGPERAIGSVVWQAAEVPEPGVVKLGYGDRLALGEPDGSRSERIQALSKTLIAAGVKAPVRPNLRNEIWAKLWGNLSFNPVSALTAATLEAMAGDAGVREVIAGMMTEAQAIGEKLGVRFPMTVDKRIEAASAVGAHKTSMLQDLEGGRTMEIEPILGAVAELGRMLELPTPTIDIVYSLVVLRAKSAGCYAA</sequence>
<dbReference type="NCBIfam" id="NF005089">
    <property type="entry name" value="PRK06522.1-4"/>
    <property type="match status" value="1"/>
</dbReference>
<comment type="caution">
    <text evidence="13">The sequence shown here is derived from an EMBL/GenBank/DDBJ whole genome shotgun (WGS) entry which is preliminary data.</text>
</comment>
<evidence type="ECO:0000256" key="5">
    <source>
        <dbReference type="ARBA" id="ARBA00019465"/>
    </source>
</evidence>
<dbReference type="SUPFAM" id="SSF51735">
    <property type="entry name" value="NAD(P)-binding Rossmann-fold domains"/>
    <property type="match status" value="1"/>
</dbReference>
<comment type="pathway">
    <text evidence="2">Cofactor biosynthesis; (R)-pantothenate biosynthesis; (R)-pantoate from 3-methyl-2-oxobutanoate: step 2/2.</text>
</comment>
<evidence type="ECO:0000256" key="2">
    <source>
        <dbReference type="ARBA" id="ARBA00004994"/>
    </source>
</evidence>
<organism evidence="13 14">
    <name type="scientific">Minwuia thermotolerans</name>
    <dbReference type="NCBI Taxonomy" id="2056226"/>
    <lineage>
        <taxon>Bacteria</taxon>
        <taxon>Pseudomonadati</taxon>
        <taxon>Pseudomonadota</taxon>
        <taxon>Alphaproteobacteria</taxon>
        <taxon>Minwuiales</taxon>
        <taxon>Minwuiaceae</taxon>
        <taxon>Minwuia</taxon>
    </lineage>
</organism>
<dbReference type="UniPathway" id="UPA00028">
    <property type="reaction ID" value="UER00004"/>
</dbReference>
<dbReference type="Pfam" id="PF02558">
    <property type="entry name" value="ApbA"/>
    <property type="match status" value="1"/>
</dbReference>
<dbReference type="InterPro" id="IPR036291">
    <property type="entry name" value="NAD(P)-bd_dom_sf"/>
</dbReference>
<dbReference type="FunFam" id="1.10.1040.10:FF:000017">
    <property type="entry name" value="2-dehydropantoate 2-reductase"/>
    <property type="match status" value="1"/>
</dbReference>
<dbReference type="GO" id="GO:0005737">
    <property type="term" value="C:cytoplasm"/>
    <property type="evidence" value="ECO:0007669"/>
    <property type="project" value="TreeGrafter"/>
</dbReference>
<gene>
    <name evidence="13" type="ORF">CVT23_13345</name>
</gene>
<dbReference type="PANTHER" id="PTHR21708">
    <property type="entry name" value="PROBABLE 2-DEHYDROPANTOATE 2-REDUCTASE"/>
    <property type="match status" value="1"/>
</dbReference>
<comment type="similarity">
    <text evidence="3">Belongs to the ketopantoate reductase family.</text>
</comment>
<dbReference type="GO" id="GO:0008677">
    <property type="term" value="F:2-dehydropantoate 2-reductase activity"/>
    <property type="evidence" value="ECO:0007669"/>
    <property type="project" value="UniProtKB-EC"/>
</dbReference>
<evidence type="ECO:0000313" key="14">
    <source>
        <dbReference type="Proteomes" id="UP000229498"/>
    </source>
</evidence>
<protein>
    <recommendedName>
        <fullName evidence="5">2-dehydropantoate 2-reductase</fullName>
        <ecNumber evidence="4">1.1.1.169</ecNumber>
    </recommendedName>
    <alternativeName>
        <fullName evidence="9">Ketopantoate reductase</fullName>
    </alternativeName>
</protein>
<evidence type="ECO:0000259" key="11">
    <source>
        <dbReference type="Pfam" id="PF02558"/>
    </source>
</evidence>
<dbReference type="GO" id="GO:0015940">
    <property type="term" value="P:pantothenate biosynthetic process"/>
    <property type="evidence" value="ECO:0007669"/>
    <property type="project" value="UniProtKB-UniPathway"/>
</dbReference>
<dbReference type="AlphaFoldDB" id="A0A2M9G0E6"/>
<feature type="domain" description="Ketopantoate reductase C-terminal" evidence="12">
    <location>
        <begin position="196"/>
        <end position="314"/>
    </location>
</feature>
<dbReference type="EC" id="1.1.1.169" evidence="4"/>
<proteinExistence type="inferred from homology"/>
<evidence type="ECO:0000256" key="8">
    <source>
        <dbReference type="ARBA" id="ARBA00023002"/>
    </source>
</evidence>
<dbReference type="EMBL" id="PHIG01000036">
    <property type="protein sequence ID" value="PJK29169.1"/>
    <property type="molecule type" value="Genomic_DNA"/>
</dbReference>
<evidence type="ECO:0000256" key="7">
    <source>
        <dbReference type="ARBA" id="ARBA00022857"/>
    </source>
</evidence>
<dbReference type="Gene3D" id="1.10.1040.10">
    <property type="entry name" value="N-(1-d-carboxylethyl)-l-norvaline Dehydrogenase, domain 2"/>
    <property type="match status" value="1"/>
</dbReference>
<evidence type="ECO:0000256" key="1">
    <source>
        <dbReference type="ARBA" id="ARBA00002919"/>
    </source>
</evidence>
<dbReference type="InterPro" id="IPR013752">
    <property type="entry name" value="KPA_reductase"/>
</dbReference>
<dbReference type="Proteomes" id="UP000229498">
    <property type="component" value="Unassembled WGS sequence"/>
</dbReference>
<accession>A0A2M9G0E6</accession>
<dbReference type="InterPro" id="IPR013332">
    <property type="entry name" value="KPR_N"/>
</dbReference>
<comment type="function">
    <text evidence="1">Catalyzes the NADPH-dependent reduction of ketopantoate into pantoic acid.</text>
</comment>
<reference evidence="13 14" key="1">
    <citation type="submission" date="2017-11" db="EMBL/GenBank/DDBJ databases">
        <title>Draft genome sequence of Rhizobiales bacterium SY3-13.</title>
        <authorList>
            <person name="Sun C."/>
        </authorList>
    </citation>
    <scope>NUCLEOTIDE SEQUENCE [LARGE SCALE GENOMIC DNA]</scope>
    <source>
        <strain evidence="13 14">SY3-13</strain>
    </source>
</reference>
<comment type="catalytic activity">
    <reaction evidence="10">
        <text>(R)-pantoate + NADP(+) = 2-dehydropantoate + NADPH + H(+)</text>
        <dbReference type="Rhea" id="RHEA:16233"/>
        <dbReference type="ChEBI" id="CHEBI:11561"/>
        <dbReference type="ChEBI" id="CHEBI:15378"/>
        <dbReference type="ChEBI" id="CHEBI:15980"/>
        <dbReference type="ChEBI" id="CHEBI:57783"/>
        <dbReference type="ChEBI" id="CHEBI:58349"/>
        <dbReference type="EC" id="1.1.1.169"/>
    </reaction>
</comment>
<dbReference type="Pfam" id="PF08546">
    <property type="entry name" value="ApbA_C"/>
    <property type="match status" value="1"/>
</dbReference>
<dbReference type="PANTHER" id="PTHR21708:SF45">
    <property type="entry name" value="2-DEHYDROPANTOATE 2-REDUCTASE"/>
    <property type="match status" value="1"/>
</dbReference>
<evidence type="ECO:0000256" key="10">
    <source>
        <dbReference type="ARBA" id="ARBA00048793"/>
    </source>
</evidence>
<dbReference type="SUPFAM" id="SSF48179">
    <property type="entry name" value="6-phosphogluconate dehydrogenase C-terminal domain-like"/>
    <property type="match status" value="1"/>
</dbReference>
<dbReference type="FunFam" id="3.40.50.720:FF:000307">
    <property type="entry name" value="2-dehydropantoate 2-reductase"/>
    <property type="match status" value="1"/>
</dbReference>
<keyword evidence="6" id="KW-0566">Pantothenate biosynthesis</keyword>
<keyword evidence="8" id="KW-0560">Oxidoreductase</keyword>
<evidence type="ECO:0000256" key="9">
    <source>
        <dbReference type="ARBA" id="ARBA00032024"/>
    </source>
</evidence>
<name>A0A2M9G0E6_9PROT</name>